<evidence type="ECO:0000313" key="2">
    <source>
        <dbReference type="Proteomes" id="UP000434639"/>
    </source>
</evidence>
<keyword evidence="2" id="KW-1185">Reference proteome</keyword>
<comment type="caution">
    <text evidence="1">The sequence shown here is derived from an EMBL/GenBank/DDBJ whole genome shotgun (WGS) entry which is preliminary data.</text>
</comment>
<organism evidence="1 2">
    <name type="scientific">Metabacillus mangrovi</name>
    <dbReference type="NCBI Taxonomy" id="1491830"/>
    <lineage>
        <taxon>Bacteria</taxon>
        <taxon>Bacillati</taxon>
        <taxon>Bacillota</taxon>
        <taxon>Bacilli</taxon>
        <taxon>Bacillales</taxon>
        <taxon>Bacillaceae</taxon>
        <taxon>Metabacillus</taxon>
    </lineage>
</organism>
<dbReference type="EMBL" id="WMIB01000028">
    <property type="protein sequence ID" value="MTH55385.1"/>
    <property type="molecule type" value="Genomic_DNA"/>
</dbReference>
<gene>
    <name evidence="1" type="ORF">GKZ89_18495</name>
</gene>
<dbReference type="Pfam" id="PF05120">
    <property type="entry name" value="GvpG"/>
    <property type="match status" value="1"/>
</dbReference>
<dbReference type="AlphaFoldDB" id="A0A7X2S8E1"/>
<evidence type="ECO:0000313" key="1">
    <source>
        <dbReference type="EMBL" id="MTH55385.1"/>
    </source>
</evidence>
<reference evidence="1 2" key="1">
    <citation type="journal article" date="2017" name="Int. J. Syst. Evol. Microbiol.">
        <title>Bacillus mangrovi sp. nov., isolated from a sediment sample from a mangrove forest.</title>
        <authorList>
            <person name="Gupta V."/>
            <person name="Singh P.K."/>
            <person name="Korpole S."/>
            <person name="Tanuku N.R.S."/>
            <person name="Pinnaka A.K."/>
        </authorList>
    </citation>
    <scope>NUCLEOTIDE SEQUENCE [LARGE SCALE GENOMIC DNA]</scope>
    <source>
        <strain evidence="1 2">KCTC 33872</strain>
    </source>
</reference>
<name>A0A7X2S8E1_9BACI</name>
<dbReference type="RefSeq" id="WP_155113884.1">
    <property type="nucleotide sequence ID" value="NZ_WMIB01000028.1"/>
</dbReference>
<sequence length="82" mass="10066">MMFLPLKLLLLAAENVKEEADKELYDIGVIQKNLLLLELKFERNELSEEEYRSQYEEWLRRYECVKEMERREWDRLLDDGPV</sequence>
<proteinExistence type="predicted"/>
<dbReference type="OrthoDB" id="2941024at2"/>
<dbReference type="Proteomes" id="UP000434639">
    <property type="component" value="Unassembled WGS sequence"/>
</dbReference>
<dbReference type="InterPro" id="IPR007804">
    <property type="entry name" value="GvpG"/>
</dbReference>
<protein>
    <submittedName>
        <fullName evidence="1">Gas vesicle protein GvpG</fullName>
    </submittedName>
</protein>
<accession>A0A7X2S8E1</accession>